<dbReference type="AlphaFoldDB" id="A0A6C0A938"/>
<evidence type="ECO:0000256" key="4">
    <source>
        <dbReference type="ARBA" id="ARBA00022980"/>
    </source>
</evidence>
<evidence type="ECO:0000256" key="6">
    <source>
        <dbReference type="ARBA" id="ARBA00035427"/>
    </source>
</evidence>
<keyword evidence="4 8" id="KW-0689">Ribosomal protein</keyword>
<dbReference type="SUPFAM" id="SSF55658">
    <property type="entry name" value="L9 N-domain-like"/>
    <property type="match status" value="1"/>
</dbReference>
<dbReference type="GO" id="GO:0006412">
    <property type="term" value="P:translation"/>
    <property type="evidence" value="ECO:0007669"/>
    <property type="project" value="InterPro"/>
</dbReference>
<gene>
    <name evidence="8" type="primary">rpl9</name>
</gene>
<keyword evidence="2" id="KW-0699">rRNA-binding</keyword>
<dbReference type="GO" id="GO:1990904">
    <property type="term" value="C:ribonucleoprotein complex"/>
    <property type="evidence" value="ECO:0007669"/>
    <property type="project" value="UniProtKB-KW"/>
</dbReference>
<name>A0A6C0A938_9FLOR</name>
<dbReference type="RefSeq" id="YP_009732038.1">
    <property type="nucleotide sequence ID" value="NC_046041.1"/>
</dbReference>
<dbReference type="Pfam" id="PF03948">
    <property type="entry name" value="Ribosomal_L9_C"/>
    <property type="match status" value="1"/>
</dbReference>
<keyword evidence="8" id="KW-0934">Plastid</keyword>
<protein>
    <recommendedName>
        <fullName evidence="6">50S ribosomal protein L9, chloroplastic</fullName>
    </recommendedName>
</protein>
<dbReference type="GO" id="GO:0003735">
    <property type="term" value="F:structural constituent of ribosome"/>
    <property type="evidence" value="ECO:0007669"/>
    <property type="project" value="InterPro"/>
</dbReference>
<dbReference type="InterPro" id="IPR020594">
    <property type="entry name" value="Ribosomal_bL9_bac/chp"/>
</dbReference>
<reference evidence="8" key="1">
    <citation type="journal article" date="2019" name="Mitochondrial DNA Part B Resour">
        <title>The complete plastid genome and phylogenetic analysis of Gracilaria edulis.</title>
        <authorList>
            <person name="Liu T."/>
            <person name="Tang X."/>
            <person name="Jia X."/>
            <person name="Wu X."/>
            <person name="Huang M."/>
            <person name="Zeng J."/>
            <person name="Chen W."/>
        </authorList>
    </citation>
    <scope>NUCLEOTIDE SEQUENCE</scope>
</reference>
<geneLocation type="plastid" evidence="8"/>
<keyword evidence="5" id="KW-0687">Ribonucleoprotein</keyword>
<dbReference type="InterPro" id="IPR020070">
    <property type="entry name" value="Ribosomal_bL9_N"/>
</dbReference>
<keyword evidence="3" id="KW-0694">RNA-binding</keyword>
<evidence type="ECO:0000256" key="3">
    <source>
        <dbReference type="ARBA" id="ARBA00022884"/>
    </source>
</evidence>
<feature type="domain" description="Ribosomal protein L9" evidence="7">
    <location>
        <begin position="17"/>
        <end position="44"/>
    </location>
</feature>
<organism evidence="8">
    <name type="scientific">Gracilaria edulis</name>
    <dbReference type="NCBI Taxonomy" id="172966"/>
    <lineage>
        <taxon>Eukaryota</taxon>
        <taxon>Rhodophyta</taxon>
        <taxon>Florideophyceae</taxon>
        <taxon>Rhodymeniophycidae</taxon>
        <taxon>Gracilariales</taxon>
        <taxon>Gracilariaceae</taxon>
        <taxon>Gracilaria</taxon>
    </lineage>
</organism>
<dbReference type="EMBL" id="MN053318">
    <property type="protein sequence ID" value="QHS70556.1"/>
    <property type="molecule type" value="Genomic_DNA"/>
</dbReference>
<dbReference type="InterPro" id="IPR036935">
    <property type="entry name" value="Ribosomal_bL9_N_sf"/>
</dbReference>
<dbReference type="GO" id="GO:0005840">
    <property type="term" value="C:ribosome"/>
    <property type="evidence" value="ECO:0007669"/>
    <property type="project" value="UniProtKB-KW"/>
</dbReference>
<dbReference type="GeneID" id="44152082"/>
<evidence type="ECO:0000313" key="8">
    <source>
        <dbReference type="EMBL" id="QHS70556.1"/>
    </source>
</evidence>
<dbReference type="PROSITE" id="PS00651">
    <property type="entry name" value="RIBOSOMAL_L9"/>
    <property type="match status" value="1"/>
</dbReference>
<evidence type="ECO:0000256" key="5">
    <source>
        <dbReference type="ARBA" id="ARBA00023274"/>
    </source>
</evidence>
<dbReference type="GO" id="GO:0019843">
    <property type="term" value="F:rRNA binding"/>
    <property type="evidence" value="ECO:0007669"/>
    <property type="project" value="UniProtKB-KW"/>
</dbReference>
<dbReference type="InterPro" id="IPR009027">
    <property type="entry name" value="Ribosomal_bL9/RNase_H1_N"/>
</dbReference>
<evidence type="ECO:0000256" key="1">
    <source>
        <dbReference type="ARBA" id="ARBA00010605"/>
    </source>
</evidence>
<dbReference type="Gene3D" id="3.40.5.10">
    <property type="entry name" value="Ribosomal protein L9, N-terminal domain"/>
    <property type="match status" value="1"/>
</dbReference>
<accession>A0A6C0A938</accession>
<dbReference type="InterPro" id="IPR000244">
    <property type="entry name" value="Ribosomal_bL9"/>
</dbReference>
<dbReference type="PANTHER" id="PTHR21368">
    <property type="entry name" value="50S RIBOSOMAL PROTEIN L9"/>
    <property type="match status" value="1"/>
</dbReference>
<dbReference type="HAMAP" id="MF_00503">
    <property type="entry name" value="Ribosomal_bL9"/>
    <property type="match status" value="1"/>
</dbReference>
<dbReference type="Pfam" id="PF01281">
    <property type="entry name" value="Ribosomal_L9_N"/>
    <property type="match status" value="1"/>
</dbReference>
<dbReference type="InterPro" id="IPR036791">
    <property type="entry name" value="Ribosomal_bL9_C_sf"/>
</dbReference>
<evidence type="ECO:0000256" key="2">
    <source>
        <dbReference type="ARBA" id="ARBA00022730"/>
    </source>
</evidence>
<dbReference type="NCBIfam" id="TIGR00158">
    <property type="entry name" value="L9"/>
    <property type="match status" value="1"/>
</dbReference>
<dbReference type="Gene3D" id="3.10.430.100">
    <property type="entry name" value="Ribosomal protein L9, C-terminal domain"/>
    <property type="match status" value="1"/>
</dbReference>
<dbReference type="SUPFAM" id="SSF55653">
    <property type="entry name" value="Ribosomal protein L9 C-domain"/>
    <property type="match status" value="1"/>
</dbReference>
<evidence type="ECO:0000259" key="7">
    <source>
        <dbReference type="PROSITE" id="PS00651"/>
    </source>
</evidence>
<proteinExistence type="inferred from homology"/>
<dbReference type="InterPro" id="IPR020069">
    <property type="entry name" value="Ribosomal_bL9_C"/>
</dbReference>
<comment type="similarity">
    <text evidence="1">Belongs to the bacterial ribosomal protein bL9 family.</text>
</comment>
<sequence length="154" mass="17708">MKKKISVILKKDLVHLGSSGSIVNVSSGYAFNYLIPYNFAYLATNKTLKHHKMFADVKQKKLDQINTRLQLINQKLSKINHFSIKKKVGKNNQIFGSVSDKDIISYLFYLTEEKLDKKNISIPDIKILGIYDLNISILNNIIITIRLRILPLFI</sequence>